<dbReference type="OrthoDB" id="8240981at2"/>
<accession>A0A0R3LH98</accession>
<dbReference type="Proteomes" id="UP000050863">
    <property type="component" value="Unassembled WGS sequence"/>
</dbReference>
<evidence type="ECO:0000256" key="2">
    <source>
        <dbReference type="SAM" id="SignalP"/>
    </source>
</evidence>
<feature type="compositionally biased region" description="Low complexity" evidence="1">
    <location>
        <begin position="106"/>
        <end position="120"/>
    </location>
</feature>
<evidence type="ECO:0000313" key="3">
    <source>
        <dbReference type="EMBL" id="KRR07124.1"/>
    </source>
</evidence>
<evidence type="ECO:0000256" key="1">
    <source>
        <dbReference type="SAM" id="MobiDB-lite"/>
    </source>
</evidence>
<reference evidence="3 4" key="1">
    <citation type="submission" date="2014-03" db="EMBL/GenBank/DDBJ databases">
        <title>Bradyrhizobium valentinum sp. nov., isolated from effective nodules of Lupinus mariae-josephae, a lupine endemic of basic-lime soils in Eastern Spain.</title>
        <authorList>
            <person name="Duran D."/>
            <person name="Rey L."/>
            <person name="Navarro A."/>
            <person name="Busquets A."/>
            <person name="Imperial J."/>
            <person name="Ruiz-Argueso T."/>
        </authorList>
    </citation>
    <scope>NUCLEOTIDE SEQUENCE [LARGE SCALE GENOMIC DNA]</scope>
    <source>
        <strain evidence="3 4">PAC68</strain>
    </source>
</reference>
<dbReference type="RefSeq" id="WP_057836472.1">
    <property type="nucleotide sequence ID" value="NZ_LLXZ01000104.1"/>
</dbReference>
<keyword evidence="4" id="KW-1185">Reference proteome</keyword>
<sequence length="128" mass="13551">MIAPKIAFAALALLMISLPSTVHAQDVPGIEICTVEKTMERRTSCLQSNVDFLQKTITKLTTDHQQKSDAANRQIEALKGAVISLQKVVSDLQAAQNKAAEDAKKATPASKDATPAAKDAPPAKDGAK</sequence>
<evidence type="ECO:0000313" key="4">
    <source>
        <dbReference type="Proteomes" id="UP000050863"/>
    </source>
</evidence>
<dbReference type="EMBL" id="LLXZ01000104">
    <property type="protein sequence ID" value="KRR07124.1"/>
    <property type="molecule type" value="Genomic_DNA"/>
</dbReference>
<feature type="signal peptide" evidence="2">
    <location>
        <begin position="1"/>
        <end position="24"/>
    </location>
</feature>
<organism evidence="3 4">
    <name type="scientific">Bradyrhizobium jicamae</name>
    <dbReference type="NCBI Taxonomy" id="280332"/>
    <lineage>
        <taxon>Bacteria</taxon>
        <taxon>Pseudomonadati</taxon>
        <taxon>Pseudomonadota</taxon>
        <taxon>Alphaproteobacteria</taxon>
        <taxon>Hyphomicrobiales</taxon>
        <taxon>Nitrobacteraceae</taxon>
        <taxon>Bradyrhizobium</taxon>
    </lineage>
</organism>
<feature type="chain" id="PRO_5006443087" evidence="2">
    <location>
        <begin position="25"/>
        <end position="128"/>
    </location>
</feature>
<comment type="caution">
    <text evidence="3">The sequence shown here is derived from an EMBL/GenBank/DDBJ whole genome shotgun (WGS) entry which is preliminary data.</text>
</comment>
<feature type="region of interest" description="Disordered" evidence="1">
    <location>
        <begin position="96"/>
        <end position="128"/>
    </location>
</feature>
<proteinExistence type="predicted"/>
<dbReference type="AlphaFoldDB" id="A0A0R3LH98"/>
<protein>
    <submittedName>
        <fullName evidence="3">Uncharacterized protein</fullName>
    </submittedName>
</protein>
<name>A0A0R3LH98_9BRAD</name>
<keyword evidence="2" id="KW-0732">Signal</keyword>
<gene>
    <name evidence="3" type="ORF">CQ12_30580</name>
</gene>